<keyword evidence="4 11" id="KW-0812">Transmembrane</keyword>
<dbReference type="AlphaFoldDB" id="A0A1H7TLG3"/>
<evidence type="ECO:0000256" key="6">
    <source>
        <dbReference type="ARBA" id="ARBA00022958"/>
    </source>
</evidence>
<keyword evidence="9 11" id="KW-0472">Membrane</keyword>
<evidence type="ECO:0000256" key="1">
    <source>
        <dbReference type="ARBA" id="ARBA00004141"/>
    </source>
</evidence>
<reference evidence="13 14" key="1">
    <citation type="submission" date="2016-10" db="EMBL/GenBank/DDBJ databases">
        <authorList>
            <person name="de Groot N.N."/>
        </authorList>
    </citation>
    <scope>NUCLEOTIDE SEQUENCE [LARGE SCALE GENOMIC DNA]</scope>
    <source>
        <strain evidence="13 14">CDM_5</strain>
    </source>
</reference>
<dbReference type="PRINTS" id="PR00169">
    <property type="entry name" value="KCHANNEL"/>
</dbReference>
<evidence type="ECO:0000256" key="9">
    <source>
        <dbReference type="ARBA" id="ARBA00023136"/>
    </source>
</evidence>
<evidence type="ECO:0000256" key="3">
    <source>
        <dbReference type="ARBA" id="ARBA00022538"/>
    </source>
</evidence>
<dbReference type="EMBL" id="FOAD01000009">
    <property type="protein sequence ID" value="SEL85264.1"/>
    <property type="molecule type" value="Genomic_DNA"/>
</dbReference>
<keyword evidence="3" id="KW-0633">Potassium transport</keyword>
<dbReference type="Pfam" id="PF00520">
    <property type="entry name" value="Ion_trans"/>
    <property type="match status" value="1"/>
</dbReference>
<proteinExistence type="predicted"/>
<evidence type="ECO:0000313" key="14">
    <source>
        <dbReference type="Proteomes" id="UP000183894"/>
    </source>
</evidence>
<keyword evidence="2" id="KW-0813">Transport</keyword>
<keyword evidence="10 13" id="KW-0407">Ion channel</keyword>
<feature type="transmembrane region" description="Helical" evidence="11">
    <location>
        <begin position="144"/>
        <end position="171"/>
    </location>
</feature>
<evidence type="ECO:0000256" key="10">
    <source>
        <dbReference type="ARBA" id="ARBA00023303"/>
    </source>
</evidence>
<dbReference type="SUPFAM" id="SSF81324">
    <property type="entry name" value="Voltage-gated potassium channels"/>
    <property type="match status" value="1"/>
</dbReference>
<protein>
    <submittedName>
        <fullName evidence="13">Voltage-gated potassium channel</fullName>
    </submittedName>
</protein>
<evidence type="ECO:0000256" key="7">
    <source>
        <dbReference type="ARBA" id="ARBA00022989"/>
    </source>
</evidence>
<dbReference type="PANTHER" id="PTHR10027">
    <property type="entry name" value="CALCIUM-ACTIVATED POTASSIUM CHANNEL ALPHA CHAIN"/>
    <property type="match status" value="1"/>
</dbReference>
<dbReference type="Proteomes" id="UP000183894">
    <property type="component" value="Unassembled WGS sequence"/>
</dbReference>
<evidence type="ECO:0000256" key="4">
    <source>
        <dbReference type="ARBA" id="ARBA00022692"/>
    </source>
</evidence>
<comment type="subcellular location">
    <subcellularLocation>
        <location evidence="1">Membrane</location>
        <topology evidence="1">Multi-pass membrane protein</topology>
    </subcellularLocation>
</comment>
<evidence type="ECO:0000256" key="2">
    <source>
        <dbReference type="ARBA" id="ARBA00022448"/>
    </source>
</evidence>
<dbReference type="OrthoDB" id="56871at2157"/>
<gene>
    <name evidence="13" type="ORF">SAMN04488691_10991</name>
</gene>
<evidence type="ECO:0000256" key="8">
    <source>
        <dbReference type="ARBA" id="ARBA00023065"/>
    </source>
</evidence>
<evidence type="ECO:0000256" key="5">
    <source>
        <dbReference type="ARBA" id="ARBA00022826"/>
    </source>
</evidence>
<accession>A0A1H7TLG3</accession>
<feature type="transmembrane region" description="Helical" evidence="11">
    <location>
        <begin position="31"/>
        <end position="49"/>
    </location>
</feature>
<feature type="transmembrane region" description="Helical" evidence="11">
    <location>
        <begin position="100"/>
        <end position="123"/>
    </location>
</feature>
<evidence type="ECO:0000259" key="12">
    <source>
        <dbReference type="Pfam" id="PF00520"/>
    </source>
</evidence>
<keyword evidence="6" id="KW-0630">Potassium</keyword>
<keyword evidence="5" id="KW-0631">Potassium channel</keyword>
<dbReference type="InterPro" id="IPR047871">
    <property type="entry name" value="K_chnl_Slo-like"/>
</dbReference>
<evidence type="ECO:0000256" key="11">
    <source>
        <dbReference type="SAM" id="Phobius"/>
    </source>
</evidence>
<dbReference type="InterPro" id="IPR005821">
    <property type="entry name" value="Ion_trans_dom"/>
</dbReference>
<name>A0A1H7TLG3_HALLR</name>
<dbReference type="Gene3D" id="1.10.287.70">
    <property type="match status" value="1"/>
</dbReference>
<evidence type="ECO:0000313" key="13">
    <source>
        <dbReference type="EMBL" id="SEL85264.1"/>
    </source>
</evidence>
<dbReference type="PANTHER" id="PTHR10027:SF10">
    <property type="entry name" value="SLOWPOKE 2, ISOFORM D"/>
    <property type="match status" value="1"/>
</dbReference>
<feature type="transmembrane region" description="Helical" evidence="11">
    <location>
        <begin position="61"/>
        <end position="80"/>
    </location>
</feature>
<dbReference type="GO" id="GO:0005267">
    <property type="term" value="F:potassium channel activity"/>
    <property type="evidence" value="ECO:0007669"/>
    <property type="project" value="UniProtKB-KW"/>
</dbReference>
<organism evidence="13 14">
    <name type="scientific">Haloferax larsenii</name>
    <dbReference type="NCBI Taxonomy" id="302484"/>
    <lineage>
        <taxon>Archaea</taxon>
        <taxon>Methanobacteriati</taxon>
        <taxon>Methanobacteriota</taxon>
        <taxon>Stenosarchaea group</taxon>
        <taxon>Halobacteria</taxon>
        <taxon>Halobacteriales</taxon>
        <taxon>Haloferacaceae</taxon>
        <taxon>Haloferax</taxon>
    </lineage>
</organism>
<keyword evidence="8" id="KW-0406">Ion transport</keyword>
<dbReference type="GO" id="GO:0016020">
    <property type="term" value="C:membrane"/>
    <property type="evidence" value="ECO:0007669"/>
    <property type="project" value="UniProtKB-SubCell"/>
</dbReference>
<dbReference type="RefSeq" id="WP_074795988.1">
    <property type="nucleotide sequence ID" value="NZ_FOAD01000009.1"/>
</dbReference>
<feature type="transmembrane region" description="Helical" evidence="11">
    <location>
        <begin position="191"/>
        <end position="209"/>
    </location>
</feature>
<keyword evidence="7 11" id="KW-1133">Transmembrane helix</keyword>
<sequence>MESHVPSRRGDTLRDVIRFYLLDHQTVVGKAIDIGLLGLNLVFVAVFVLETYPLSSVVQEALWRFEVAIALVFLLEYVLRVYGARSRVGELTDPYTLVDLIAIVPTLSVWLLPVPALAANIGFLRVIRVVRVLRFYRFTRDEEFFFGTVSVGTLRVMKLLLTVLTIFFVAAGMFYSFEHEMNPQVATFADAFYFVVVALTTVGFGDIIPVTQAGRAVTVTAILAGIILIPWQASKIVKEWAHRDQVNVVCENCGLAYHDRDASHCKSCGHVIYQEYDSRE</sequence>
<feature type="domain" description="Ion transport" evidence="12">
    <location>
        <begin position="38"/>
        <end position="228"/>
    </location>
</feature>